<feature type="binding site" evidence="9">
    <location>
        <position position="92"/>
    </location>
    <ligand>
        <name>ATP</name>
        <dbReference type="ChEBI" id="CHEBI:30616"/>
    </ligand>
</feature>
<keyword evidence="5 9" id="KW-0067">ATP-binding</keyword>
<evidence type="ECO:0000259" key="11">
    <source>
        <dbReference type="SMART" id="SM00382"/>
    </source>
</evidence>
<feature type="binding site" evidence="9">
    <location>
        <position position="91"/>
    </location>
    <ligand>
        <name>ATP</name>
        <dbReference type="ChEBI" id="CHEBI:30616"/>
    </ligand>
</feature>
<dbReference type="InterPro" id="IPR008823">
    <property type="entry name" value="RuvB_wg_C"/>
</dbReference>
<dbReference type="GO" id="GO:0006281">
    <property type="term" value="P:DNA repair"/>
    <property type="evidence" value="ECO:0007669"/>
    <property type="project" value="UniProtKB-UniRule"/>
</dbReference>
<feature type="compositionally biased region" description="Basic and acidic residues" evidence="10">
    <location>
        <begin position="1"/>
        <end position="20"/>
    </location>
</feature>
<keyword evidence="2 9" id="KW-0547">Nucleotide-binding</keyword>
<dbReference type="GO" id="GO:0006310">
    <property type="term" value="P:DNA recombination"/>
    <property type="evidence" value="ECO:0007669"/>
    <property type="project" value="UniProtKB-UniRule"/>
</dbReference>
<feature type="binding site" evidence="9">
    <location>
        <position position="197"/>
    </location>
    <ligand>
        <name>ATP</name>
        <dbReference type="ChEBI" id="CHEBI:30616"/>
    </ligand>
</feature>
<dbReference type="SUPFAM" id="SSF52540">
    <property type="entry name" value="P-loop containing nucleoside triphosphate hydrolases"/>
    <property type="match status" value="1"/>
</dbReference>
<feature type="binding site" evidence="9">
    <location>
        <position position="93"/>
    </location>
    <ligand>
        <name>ATP</name>
        <dbReference type="ChEBI" id="CHEBI:30616"/>
    </ligand>
</feature>
<comment type="similarity">
    <text evidence="9">Belongs to the RuvB family.</text>
</comment>
<accession>A0A520XEW9</accession>
<dbReference type="Proteomes" id="UP000322454">
    <property type="component" value="Unassembled WGS sequence"/>
</dbReference>
<evidence type="ECO:0000256" key="8">
    <source>
        <dbReference type="ARBA" id="ARBA00023204"/>
    </source>
</evidence>
<dbReference type="GO" id="GO:0016887">
    <property type="term" value="F:ATP hydrolysis activity"/>
    <property type="evidence" value="ECO:0007669"/>
    <property type="project" value="RHEA"/>
</dbReference>
<dbReference type="GO" id="GO:0000400">
    <property type="term" value="F:four-way junction DNA binding"/>
    <property type="evidence" value="ECO:0007669"/>
    <property type="project" value="UniProtKB-UniRule"/>
</dbReference>
<dbReference type="PANTHER" id="PTHR42848:SF1">
    <property type="entry name" value="HOLLIDAY JUNCTION BRANCH MIGRATION COMPLEX SUBUNIT RUVB"/>
    <property type="match status" value="1"/>
</dbReference>
<gene>
    <name evidence="9 12" type="primary">ruvB</name>
    <name evidence="12" type="ORF">EVJ48_03370</name>
</gene>
<dbReference type="Pfam" id="PF05496">
    <property type="entry name" value="RuvB_N"/>
    <property type="match status" value="1"/>
</dbReference>
<dbReference type="AlphaFoldDB" id="A0A520XEW9"/>
<evidence type="ECO:0000256" key="9">
    <source>
        <dbReference type="HAMAP-Rule" id="MF_00016"/>
    </source>
</evidence>
<name>A0A520XEW9_9DELT</name>
<dbReference type="PANTHER" id="PTHR42848">
    <property type="match status" value="1"/>
</dbReference>
<evidence type="ECO:0000256" key="1">
    <source>
        <dbReference type="ARBA" id="ARBA00022490"/>
    </source>
</evidence>
<evidence type="ECO:0000256" key="2">
    <source>
        <dbReference type="ARBA" id="ARBA00022741"/>
    </source>
</evidence>
<dbReference type="Gene3D" id="3.40.50.300">
    <property type="entry name" value="P-loop containing nucleotide triphosphate hydrolases"/>
    <property type="match status" value="1"/>
</dbReference>
<evidence type="ECO:0000256" key="7">
    <source>
        <dbReference type="ARBA" id="ARBA00023172"/>
    </source>
</evidence>
<keyword evidence="7 9" id="KW-0233">DNA recombination</keyword>
<dbReference type="Pfam" id="PF17864">
    <property type="entry name" value="AAA_lid_4"/>
    <property type="match status" value="1"/>
</dbReference>
<feature type="binding site" evidence="9">
    <location>
        <begin position="154"/>
        <end position="156"/>
    </location>
    <ligand>
        <name>ATP</name>
        <dbReference type="ChEBI" id="CHEBI:30616"/>
    </ligand>
</feature>
<feature type="region of interest" description="Small ATPAse domain (RuvB-S)" evidence="9">
    <location>
        <begin position="208"/>
        <end position="278"/>
    </location>
</feature>
<dbReference type="InterPro" id="IPR008824">
    <property type="entry name" value="RuvB-like_N"/>
</dbReference>
<feature type="binding site" evidence="9">
    <location>
        <position position="336"/>
    </location>
    <ligand>
        <name>DNA</name>
        <dbReference type="ChEBI" id="CHEBI:16991"/>
    </ligand>
</feature>
<dbReference type="InterPro" id="IPR036390">
    <property type="entry name" value="WH_DNA-bd_sf"/>
</dbReference>
<dbReference type="Gene3D" id="1.10.8.60">
    <property type="match status" value="1"/>
</dbReference>
<dbReference type="NCBIfam" id="NF000868">
    <property type="entry name" value="PRK00080.1"/>
    <property type="match status" value="1"/>
</dbReference>
<keyword evidence="12" id="KW-0347">Helicase</keyword>
<dbReference type="NCBIfam" id="TIGR00635">
    <property type="entry name" value="ruvB"/>
    <property type="match status" value="1"/>
</dbReference>
<evidence type="ECO:0000256" key="5">
    <source>
        <dbReference type="ARBA" id="ARBA00022840"/>
    </source>
</evidence>
<dbReference type="Pfam" id="PF05491">
    <property type="entry name" value="WHD_RuvB"/>
    <property type="match status" value="1"/>
</dbReference>
<dbReference type="GO" id="GO:0009378">
    <property type="term" value="F:four-way junction helicase activity"/>
    <property type="evidence" value="ECO:0007669"/>
    <property type="project" value="InterPro"/>
</dbReference>
<comment type="caution">
    <text evidence="9">Lacks conserved residue(s) required for the propagation of feature annotation.</text>
</comment>
<proteinExistence type="inferred from homology"/>
<organism evidence="12 13">
    <name type="scientific">Candidatus Acidulodesulfobacterium acidiphilum</name>
    <dbReference type="NCBI Taxonomy" id="2597224"/>
    <lineage>
        <taxon>Bacteria</taxon>
        <taxon>Deltaproteobacteria</taxon>
        <taxon>Candidatus Acidulodesulfobacterales</taxon>
        <taxon>Candidatus Acidulodesulfobacterium</taxon>
    </lineage>
</organism>
<protein>
    <recommendedName>
        <fullName evidence="9">Holliday junction branch migration complex subunit RuvB</fullName>
        <ecNumber evidence="9">3.6.4.-</ecNumber>
    </recommendedName>
</protein>
<dbReference type="InterPro" id="IPR027417">
    <property type="entry name" value="P-loop_NTPase"/>
</dbReference>
<feature type="binding site" evidence="9">
    <location>
        <position position="42"/>
    </location>
    <ligand>
        <name>ATP</name>
        <dbReference type="ChEBI" id="CHEBI:30616"/>
    </ligand>
</feature>
<feature type="region of interest" description="Head domain (RuvB-H)" evidence="9">
    <location>
        <begin position="281"/>
        <end position="362"/>
    </location>
</feature>
<comment type="domain">
    <text evidence="9">Has 3 domains, the large (RuvB-L) and small ATPase (RuvB-S) domains and the C-terminal head (RuvB-H) domain. The head domain binds DNA, while the ATPase domains jointly bind ATP, ADP or are empty depending on the state of the subunit in the translocation cycle. During a single DNA translocation step the structure of each domain remains the same, but their relative positions change.</text>
</comment>
<keyword evidence="8 9" id="KW-0234">DNA repair</keyword>
<evidence type="ECO:0000313" key="12">
    <source>
        <dbReference type="EMBL" id="RZV39739.1"/>
    </source>
</evidence>
<dbReference type="CDD" id="cd00009">
    <property type="entry name" value="AAA"/>
    <property type="match status" value="1"/>
</dbReference>
<dbReference type="InterPro" id="IPR041445">
    <property type="entry name" value="AAA_lid_4"/>
</dbReference>
<feature type="binding site" evidence="9">
    <location>
        <position position="92"/>
    </location>
    <ligand>
        <name>Mg(2+)</name>
        <dbReference type="ChEBI" id="CHEBI:18420"/>
    </ligand>
</feature>
<dbReference type="InterPro" id="IPR003593">
    <property type="entry name" value="AAA+_ATPase"/>
</dbReference>
<reference evidence="12 13" key="1">
    <citation type="submission" date="2019-01" db="EMBL/GenBank/DDBJ databases">
        <title>Insights into ecological role of a new deltaproteobacterial order Candidatus Sinidesulfobacterales (Sva0485) by metagenomics and metatranscriptomics.</title>
        <authorList>
            <person name="Tan S."/>
            <person name="Liu J."/>
            <person name="Fang Y."/>
            <person name="Hedlund B."/>
            <person name="Lian Z.-H."/>
            <person name="Huang L.-Y."/>
            <person name="Li J.-T."/>
            <person name="Huang L.-N."/>
            <person name="Li W.-J."/>
            <person name="Jiang H.-C."/>
            <person name="Dong H.-L."/>
            <person name="Shu W.-S."/>
        </authorList>
    </citation>
    <scope>NUCLEOTIDE SEQUENCE [LARGE SCALE GENOMIC DNA]</scope>
    <source>
        <strain evidence="12">AP4</strain>
    </source>
</reference>
<comment type="caution">
    <text evidence="12">The sequence shown here is derived from an EMBL/GenBank/DDBJ whole genome shotgun (WGS) entry which is preliminary data.</text>
</comment>
<evidence type="ECO:0000256" key="3">
    <source>
        <dbReference type="ARBA" id="ARBA00022763"/>
    </source>
</evidence>
<keyword evidence="6 9" id="KW-0238">DNA-binding</keyword>
<dbReference type="EMBL" id="SHMQ01000006">
    <property type="protein sequence ID" value="RZV39739.1"/>
    <property type="molecule type" value="Genomic_DNA"/>
</dbReference>
<dbReference type="GO" id="GO:0005524">
    <property type="term" value="F:ATP binding"/>
    <property type="evidence" value="ECO:0007669"/>
    <property type="project" value="UniProtKB-UniRule"/>
</dbReference>
<sequence length="362" mass="40102">MTSFKKEFKKETDTLLDGKPETASSYVSPEKKESVDFDNPVRPLSFDEYIGQKKLKENLLIFINASKKRAEKIGHYDLDHLLFFGPPGLGKTTLAGIIAKELGVNIKITSGPSIEKAGDVAALLSAVSNGDIIFIDEIHRLPKPAAEMLYPAMEDFKLDIIIGEGATAKSIRINLPRFTLVGATTRAGLIPSPLRDRFGFSARLEYYDIDELSVIVTRSAKLYGIGIESEAAMEIARRSRGTPRIANRLLRRLRDYMTHLKKDRITLEVAKFGIESLGIDELGLDANDILFLKTVIEKFGGGPVGIETIAQAMNDEKDTLEDAVEPYLVSCGFIQRSKKGRIATELAYKHFGLSRDAEDSLF</sequence>
<evidence type="ECO:0000256" key="4">
    <source>
        <dbReference type="ARBA" id="ARBA00022801"/>
    </source>
</evidence>
<dbReference type="Gene3D" id="1.10.10.10">
    <property type="entry name" value="Winged helix-like DNA-binding domain superfamily/Winged helix DNA-binding domain"/>
    <property type="match status" value="1"/>
</dbReference>
<evidence type="ECO:0000313" key="13">
    <source>
        <dbReference type="Proteomes" id="UP000322454"/>
    </source>
</evidence>
<comment type="subcellular location">
    <subcellularLocation>
        <location evidence="9">Cytoplasm</location>
    </subcellularLocation>
</comment>
<evidence type="ECO:0000256" key="6">
    <source>
        <dbReference type="ARBA" id="ARBA00023125"/>
    </source>
</evidence>
<keyword evidence="3 9" id="KW-0227">DNA damage</keyword>
<keyword evidence="4 9" id="KW-0378">Hydrolase</keyword>
<dbReference type="GO" id="GO:0005737">
    <property type="term" value="C:cytoplasm"/>
    <property type="evidence" value="ECO:0007669"/>
    <property type="project" value="UniProtKB-SubCell"/>
</dbReference>
<dbReference type="InterPro" id="IPR036388">
    <property type="entry name" value="WH-like_DNA-bd_sf"/>
</dbReference>
<comment type="subunit">
    <text evidence="9">Homohexamer. Forms an RuvA(8)-RuvB(12)-Holliday junction (HJ) complex. HJ DNA is sandwiched between 2 RuvA tetramers; dsDNA enters through RuvA and exits via RuvB. An RuvB hexamer assembles on each DNA strand where it exits the tetramer. Each RuvB hexamer is contacted by two RuvA subunits (via domain III) on 2 adjacent RuvB subunits; this complex drives branch migration. In the full resolvosome a probable DNA-RuvA(4)-RuvB(12)-RuvC(2) complex forms which resolves the HJ.</text>
</comment>
<feature type="binding site" evidence="9">
    <location>
        <position position="207"/>
    </location>
    <ligand>
        <name>ATP</name>
        <dbReference type="ChEBI" id="CHEBI:30616"/>
    </ligand>
</feature>
<dbReference type="EC" id="3.6.4.-" evidence="9"/>
<dbReference type="InterPro" id="IPR004605">
    <property type="entry name" value="DNA_helicase_Holl-junc_RuvB"/>
</dbReference>
<dbReference type="GO" id="GO:0048476">
    <property type="term" value="C:Holliday junction resolvase complex"/>
    <property type="evidence" value="ECO:0007669"/>
    <property type="project" value="UniProtKB-UniRule"/>
</dbReference>
<comment type="function">
    <text evidence="9">The RuvA-RuvB-RuvC complex processes Holliday junction (HJ) DNA during genetic recombination and DNA repair, while the RuvA-RuvB complex plays an important role in the rescue of blocked DNA replication forks via replication fork reversal (RFR). RuvA specifically binds to HJ cruciform DNA, conferring on it an open structure. The RuvB hexamer acts as an ATP-dependent pump, pulling dsDNA into and through the RuvAB complex. RuvB forms 2 homohexamers on either side of HJ DNA bound by 1 or 2 RuvA tetramers; 4 subunits per hexamer contact DNA at a time. Coordinated motions by a converter formed by DNA-disengaged RuvB subunits stimulates ATP hydrolysis and nucleotide exchange. Immobilization of the converter enables RuvB to convert the ATP-contained energy into a lever motion, pulling 2 nucleotides of DNA out of the RuvA tetramer per ATP hydrolyzed, thus driving DNA branch migration. The RuvB motors rotate together with the DNA substrate, which together with the progressing nucleotide cycle form the mechanistic basis for DNA recombination by continuous HJ branch migration. Branch migration allows RuvC to scan DNA until it finds its consensus sequence, where it cleaves and resolves cruciform DNA.</text>
</comment>
<feature type="binding site" evidence="9">
    <location>
        <position position="341"/>
    </location>
    <ligand>
        <name>DNA</name>
        <dbReference type="ChEBI" id="CHEBI:16991"/>
    </ligand>
</feature>
<dbReference type="HAMAP" id="MF_00016">
    <property type="entry name" value="DNA_HJ_migration_RuvB"/>
    <property type="match status" value="1"/>
</dbReference>
<evidence type="ECO:0000256" key="10">
    <source>
        <dbReference type="SAM" id="MobiDB-lite"/>
    </source>
</evidence>
<feature type="binding site" evidence="9">
    <location>
        <position position="88"/>
    </location>
    <ligand>
        <name>ATP</name>
        <dbReference type="ChEBI" id="CHEBI:30616"/>
    </ligand>
</feature>
<dbReference type="SMART" id="SM00382">
    <property type="entry name" value="AAA"/>
    <property type="match status" value="1"/>
</dbReference>
<feature type="binding site" evidence="9">
    <location>
        <position position="244"/>
    </location>
    <ligand>
        <name>ATP</name>
        <dbReference type="ChEBI" id="CHEBI:30616"/>
    </ligand>
</feature>
<feature type="region of interest" description="Disordered" evidence="10">
    <location>
        <begin position="1"/>
        <end position="36"/>
    </location>
</feature>
<feature type="domain" description="AAA+ ATPase" evidence="11">
    <location>
        <begin position="77"/>
        <end position="210"/>
    </location>
</feature>
<comment type="catalytic activity">
    <reaction evidence="9">
        <text>ATP + H2O = ADP + phosphate + H(+)</text>
        <dbReference type="Rhea" id="RHEA:13065"/>
        <dbReference type="ChEBI" id="CHEBI:15377"/>
        <dbReference type="ChEBI" id="CHEBI:15378"/>
        <dbReference type="ChEBI" id="CHEBI:30616"/>
        <dbReference type="ChEBI" id="CHEBI:43474"/>
        <dbReference type="ChEBI" id="CHEBI:456216"/>
    </reaction>
</comment>
<dbReference type="SUPFAM" id="SSF46785">
    <property type="entry name" value="Winged helix' DNA-binding domain"/>
    <property type="match status" value="1"/>
</dbReference>
<keyword evidence="1 9" id="KW-0963">Cytoplasm</keyword>